<keyword evidence="3" id="KW-1185">Reference proteome</keyword>
<dbReference type="GO" id="GO:0016740">
    <property type="term" value="F:transferase activity"/>
    <property type="evidence" value="ECO:0007669"/>
    <property type="project" value="UniProtKB-KW"/>
</dbReference>
<evidence type="ECO:0000313" key="2">
    <source>
        <dbReference type="EMBL" id="MBC5998301.1"/>
    </source>
</evidence>
<protein>
    <submittedName>
        <fullName evidence="2">Glycosyl transferase</fullName>
    </submittedName>
</protein>
<name>A0ABR7JUM6_9FIRM</name>
<keyword evidence="1" id="KW-0812">Transmembrane</keyword>
<evidence type="ECO:0000313" key="3">
    <source>
        <dbReference type="Proteomes" id="UP000609849"/>
    </source>
</evidence>
<dbReference type="RefSeq" id="WP_153972940.1">
    <property type="nucleotide sequence ID" value="NZ_JACRWE010000014.1"/>
</dbReference>
<evidence type="ECO:0000256" key="1">
    <source>
        <dbReference type="SAM" id="Phobius"/>
    </source>
</evidence>
<sequence>MSNKKIFFVLGFILVLLSVPLGRFTLNLFYGNQNLTSEFGYMLQGFINSYIASGILIYGLGYVKKQ</sequence>
<proteinExistence type="predicted"/>
<organism evidence="2 3">
    <name type="scientific">Romboutsia faecis</name>
    <dbReference type="NCBI Taxonomy" id="2764597"/>
    <lineage>
        <taxon>Bacteria</taxon>
        <taxon>Bacillati</taxon>
        <taxon>Bacillota</taxon>
        <taxon>Clostridia</taxon>
        <taxon>Peptostreptococcales</taxon>
        <taxon>Peptostreptococcaceae</taxon>
        <taxon>Romboutsia</taxon>
    </lineage>
</organism>
<accession>A0ABR7JUM6</accession>
<comment type="caution">
    <text evidence="2">The sequence shown here is derived from an EMBL/GenBank/DDBJ whole genome shotgun (WGS) entry which is preliminary data.</text>
</comment>
<keyword evidence="1" id="KW-1133">Transmembrane helix</keyword>
<dbReference type="Proteomes" id="UP000609849">
    <property type="component" value="Unassembled WGS sequence"/>
</dbReference>
<dbReference type="EMBL" id="JACRWE010000014">
    <property type="protein sequence ID" value="MBC5998301.1"/>
    <property type="molecule type" value="Genomic_DNA"/>
</dbReference>
<keyword evidence="2" id="KW-0808">Transferase</keyword>
<reference evidence="2 3" key="1">
    <citation type="submission" date="2020-08" db="EMBL/GenBank/DDBJ databases">
        <authorList>
            <person name="Liu C."/>
            <person name="Sun Q."/>
        </authorList>
    </citation>
    <scope>NUCLEOTIDE SEQUENCE [LARGE SCALE GENOMIC DNA]</scope>
    <source>
        <strain evidence="2 3">NSJ-18</strain>
    </source>
</reference>
<keyword evidence="1" id="KW-0472">Membrane</keyword>
<gene>
    <name evidence="2" type="ORF">H8923_16245</name>
</gene>
<feature type="transmembrane region" description="Helical" evidence="1">
    <location>
        <begin position="46"/>
        <end position="63"/>
    </location>
</feature>